<name>A0A0A8Y2P6_ARUDO</name>
<organism evidence="1">
    <name type="scientific">Arundo donax</name>
    <name type="common">Giant reed</name>
    <name type="synonym">Donax arundinaceus</name>
    <dbReference type="NCBI Taxonomy" id="35708"/>
    <lineage>
        <taxon>Eukaryota</taxon>
        <taxon>Viridiplantae</taxon>
        <taxon>Streptophyta</taxon>
        <taxon>Embryophyta</taxon>
        <taxon>Tracheophyta</taxon>
        <taxon>Spermatophyta</taxon>
        <taxon>Magnoliopsida</taxon>
        <taxon>Liliopsida</taxon>
        <taxon>Poales</taxon>
        <taxon>Poaceae</taxon>
        <taxon>PACMAD clade</taxon>
        <taxon>Arundinoideae</taxon>
        <taxon>Arundineae</taxon>
        <taxon>Arundo</taxon>
    </lineage>
</organism>
<dbReference type="EMBL" id="GBRH01278412">
    <property type="protein sequence ID" value="JAD19483.1"/>
    <property type="molecule type" value="Transcribed_RNA"/>
</dbReference>
<evidence type="ECO:0000313" key="1">
    <source>
        <dbReference type="EMBL" id="JAD19483.1"/>
    </source>
</evidence>
<reference evidence="1" key="2">
    <citation type="journal article" date="2015" name="Data Brief">
        <title>Shoot transcriptome of the giant reed, Arundo donax.</title>
        <authorList>
            <person name="Barrero R.A."/>
            <person name="Guerrero F.D."/>
            <person name="Moolhuijzen P."/>
            <person name="Goolsby J.A."/>
            <person name="Tidwell J."/>
            <person name="Bellgard S.E."/>
            <person name="Bellgard M.I."/>
        </authorList>
    </citation>
    <scope>NUCLEOTIDE SEQUENCE</scope>
    <source>
        <tissue evidence="1">Shoot tissue taken approximately 20 cm above the soil surface</tissue>
    </source>
</reference>
<protein>
    <submittedName>
        <fullName evidence="1">Uncharacterized protein</fullName>
    </submittedName>
</protein>
<sequence>MRKKLSLSPTKRKWL</sequence>
<proteinExistence type="predicted"/>
<accession>A0A0A8Y2P6</accession>
<reference evidence="1" key="1">
    <citation type="submission" date="2014-09" db="EMBL/GenBank/DDBJ databases">
        <authorList>
            <person name="Magalhaes I.L.F."/>
            <person name="Oliveira U."/>
            <person name="Santos F.R."/>
            <person name="Vidigal T.H.D.A."/>
            <person name="Brescovit A.D."/>
            <person name="Santos A.J."/>
        </authorList>
    </citation>
    <scope>NUCLEOTIDE SEQUENCE</scope>
    <source>
        <tissue evidence="1">Shoot tissue taken approximately 20 cm above the soil surface</tissue>
    </source>
</reference>